<proteinExistence type="inferred from homology"/>
<dbReference type="eggNOG" id="COG0183">
    <property type="taxonomic scope" value="Bacteria"/>
</dbReference>
<evidence type="ECO:0000256" key="1">
    <source>
        <dbReference type="ARBA" id="ARBA00010982"/>
    </source>
</evidence>
<dbReference type="Pfam" id="PF00108">
    <property type="entry name" value="Thiolase_N"/>
    <property type="match status" value="1"/>
</dbReference>
<evidence type="ECO:0000256" key="3">
    <source>
        <dbReference type="ARBA" id="ARBA00023315"/>
    </source>
</evidence>
<protein>
    <submittedName>
        <fullName evidence="8">Acetyl-CoA acetyltransferase</fullName>
        <ecNumber evidence="8">2.3.1.9</ecNumber>
    </submittedName>
</protein>
<feature type="active site" description="Proton acceptor" evidence="4">
    <location>
        <position position="389"/>
    </location>
</feature>
<organism evidence="8 9">
    <name type="scientific">Amycolatopsis rifamycinica</name>
    <dbReference type="NCBI Taxonomy" id="287986"/>
    <lineage>
        <taxon>Bacteria</taxon>
        <taxon>Bacillati</taxon>
        <taxon>Actinomycetota</taxon>
        <taxon>Actinomycetes</taxon>
        <taxon>Pseudonocardiales</taxon>
        <taxon>Pseudonocardiaceae</taxon>
        <taxon>Amycolatopsis</taxon>
    </lineage>
</organism>
<dbReference type="STRING" id="287986.DV20_06120"/>
<accession>A0A066U885</accession>
<dbReference type="GO" id="GO:0003985">
    <property type="term" value="F:acetyl-CoA C-acetyltransferase activity"/>
    <property type="evidence" value="ECO:0007669"/>
    <property type="project" value="UniProtKB-EC"/>
</dbReference>
<dbReference type="OrthoDB" id="9764638at2"/>
<evidence type="ECO:0000259" key="6">
    <source>
        <dbReference type="Pfam" id="PF00108"/>
    </source>
</evidence>
<dbReference type="PROSITE" id="PS00099">
    <property type="entry name" value="THIOLASE_3"/>
    <property type="match status" value="1"/>
</dbReference>
<reference evidence="8 9" key="1">
    <citation type="submission" date="2014-05" db="EMBL/GenBank/DDBJ databases">
        <title>Draft genome sequence of Amycolatopsis rifamycinica DSM 46095.</title>
        <authorList>
            <person name="Lal R."/>
            <person name="Saxena A."/>
            <person name="Kumari R."/>
            <person name="Mukherjee U."/>
            <person name="Singh P."/>
            <person name="Sangwan N."/>
            <person name="Mahato N.K."/>
        </authorList>
    </citation>
    <scope>NUCLEOTIDE SEQUENCE [LARGE SCALE GENOMIC DNA]</scope>
    <source>
        <strain evidence="8 9">DSM 46095</strain>
    </source>
</reference>
<feature type="active site" description="Proton acceptor" evidence="4">
    <location>
        <position position="359"/>
    </location>
</feature>
<keyword evidence="9" id="KW-1185">Reference proteome</keyword>
<dbReference type="EC" id="2.3.1.9" evidence="8"/>
<dbReference type="InterPro" id="IPR002155">
    <property type="entry name" value="Thiolase"/>
</dbReference>
<comment type="caution">
    <text evidence="8">The sequence shown here is derived from an EMBL/GenBank/DDBJ whole genome shotgun (WGS) entry which is preliminary data.</text>
</comment>
<dbReference type="NCBIfam" id="NF006090">
    <property type="entry name" value="PRK08242.1"/>
    <property type="match status" value="1"/>
</dbReference>
<dbReference type="PANTHER" id="PTHR43365:SF1">
    <property type="entry name" value="ACETYL-COA C-ACYLTRANSFERASE"/>
    <property type="match status" value="1"/>
</dbReference>
<dbReference type="PANTHER" id="PTHR43365">
    <property type="entry name" value="BLR7806 PROTEIN"/>
    <property type="match status" value="1"/>
</dbReference>
<dbReference type="InterPro" id="IPR020613">
    <property type="entry name" value="Thiolase_CS"/>
</dbReference>
<keyword evidence="2 5" id="KW-0808">Transferase</keyword>
<dbReference type="InterPro" id="IPR020616">
    <property type="entry name" value="Thiolase_N"/>
</dbReference>
<feature type="domain" description="Thiolase C-terminal" evidence="7">
    <location>
        <begin position="281"/>
        <end position="402"/>
    </location>
</feature>
<dbReference type="AlphaFoldDB" id="A0A066U885"/>
<dbReference type="Gene3D" id="3.40.47.10">
    <property type="match status" value="2"/>
</dbReference>
<name>A0A066U885_9PSEU</name>
<evidence type="ECO:0000256" key="5">
    <source>
        <dbReference type="RuleBase" id="RU003557"/>
    </source>
</evidence>
<evidence type="ECO:0000313" key="9">
    <source>
        <dbReference type="Proteomes" id="UP000027345"/>
    </source>
</evidence>
<comment type="similarity">
    <text evidence="1 5">Belongs to the thiolase-like superfamily. Thiolase family.</text>
</comment>
<dbReference type="SUPFAM" id="SSF53901">
    <property type="entry name" value="Thiolase-like"/>
    <property type="match status" value="2"/>
</dbReference>
<evidence type="ECO:0000256" key="2">
    <source>
        <dbReference type="ARBA" id="ARBA00022679"/>
    </source>
</evidence>
<dbReference type="CDD" id="cd00751">
    <property type="entry name" value="thiolase"/>
    <property type="match status" value="1"/>
</dbReference>
<dbReference type="InterPro" id="IPR020610">
    <property type="entry name" value="Thiolase_AS"/>
</dbReference>
<dbReference type="Pfam" id="PF02803">
    <property type="entry name" value="Thiolase_C"/>
    <property type="match status" value="1"/>
</dbReference>
<dbReference type="EMBL" id="JMQI01000011">
    <property type="protein sequence ID" value="KDN23290.1"/>
    <property type="molecule type" value="Genomic_DNA"/>
</dbReference>
<evidence type="ECO:0000313" key="8">
    <source>
        <dbReference type="EMBL" id="KDN23290.1"/>
    </source>
</evidence>
<dbReference type="InterPro" id="IPR020617">
    <property type="entry name" value="Thiolase_C"/>
</dbReference>
<gene>
    <name evidence="8" type="ORF">DV20_06120</name>
</gene>
<evidence type="ECO:0000256" key="4">
    <source>
        <dbReference type="PIRSR" id="PIRSR000429-1"/>
    </source>
</evidence>
<dbReference type="Proteomes" id="UP000027345">
    <property type="component" value="Unassembled WGS sequence"/>
</dbReference>
<feature type="domain" description="Thiolase N-terminal" evidence="6">
    <location>
        <begin position="6"/>
        <end position="229"/>
    </location>
</feature>
<dbReference type="RefSeq" id="WP_043777035.1">
    <property type="nucleotide sequence ID" value="NZ_JMQI01000011.1"/>
</dbReference>
<sequence length="403" mass="42147">MSSEAYIYEAIRTPRGKNKGGALHGTKPVDLVVGLINELKVRHPNLDPAAIDDIVLGVVSPVGEQGAVIARTAALNAGLPETVAGVQLNRFCASGLEATNTAAQKVRSGWDNLIIAGGVESMSRVPMGSDGGALFMDPATAYDNYIVPQGTGADLIATIEGFSREDVDRWAVRSQDRAEAAWSGGYFAKSVVPVKDINGVTVLDHDEHRRPGSTVESLGKLKPAFAGIGELGGFDAVALQKYHSVEKINHVHTGGNSSGIVDGAALVLVGSEQVGKTFGLTPRARIVATASIGSEPTIMLTGPTPATEKVLKAAGLTPEDIDLWELNEAFASVVLKWIKDLHLDEEKVNVNGGAIAMGHPLGATGAMLVGTVVDELERRQARRALVTLCIGGGMGVATIIERV</sequence>
<keyword evidence="3 5" id="KW-0012">Acyltransferase</keyword>
<evidence type="ECO:0000259" key="7">
    <source>
        <dbReference type="Pfam" id="PF02803"/>
    </source>
</evidence>
<dbReference type="PROSITE" id="PS00737">
    <property type="entry name" value="THIOLASE_2"/>
    <property type="match status" value="1"/>
</dbReference>
<dbReference type="PIRSF" id="PIRSF000429">
    <property type="entry name" value="Ac-CoA_Ac_transf"/>
    <property type="match status" value="1"/>
</dbReference>
<dbReference type="NCBIfam" id="TIGR01930">
    <property type="entry name" value="AcCoA-C-Actrans"/>
    <property type="match status" value="1"/>
</dbReference>
<feature type="active site" description="Acyl-thioester intermediate" evidence="4">
    <location>
        <position position="92"/>
    </location>
</feature>
<dbReference type="InterPro" id="IPR016039">
    <property type="entry name" value="Thiolase-like"/>
</dbReference>